<dbReference type="PANTHER" id="PTHR47691">
    <property type="entry name" value="REGULATOR-RELATED"/>
    <property type="match status" value="1"/>
</dbReference>
<dbReference type="Gene3D" id="3.40.50.300">
    <property type="entry name" value="P-loop containing nucleotide triphosphate hydrolases"/>
    <property type="match status" value="1"/>
</dbReference>
<accession>A0A9W4MCF0</accession>
<dbReference type="RefSeq" id="WP_205048099.1">
    <property type="nucleotide sequence ID" value="NZ_CAJVAX010000018.1"/>
</dbReference>
<feature type="repeat" description="TPR" evidence="1">
    <location>
        <begin position="609"/>
        <end position="642"/>
    </location>
</feature>
<dbReference type="SUPFAM" id="SSF48452">
    <property type="entry name" value="TPR-like"/>
    <property type="match status" value="2"/>
</dbReference>
<dbReference type="AlphaFoldDB" id="A0A9W4MCF0"/>
<organism evidence="3 4">
    <name type="scientific">Actinacidiphila bryophytorum</name>
    <dbReference type="NCBI Taxonomy" id="1436133"/>
    <lineage>
        <taxon>Bacteria</taxon>
        <taxon>Bacillati</taxon>
        <taxon>Actinomycetota</taxon>
        <taxon>Actinomycetes</taxon>
        <taxon>Kitasatosporales</taxon>
        <taxon>Streptomycetaceae</taxon>
        <taxon>Actinacidiphila</taxon>
    </lineage>
</organism>
<dbReference type="GO" id="GO:0043531">
    <property type="term" value="F:ADP binding"/>
    <property type="evidence" value="ECO:0007669"/>
    <property type="project" value="InterPro"/>
</dbReference>
<dbReference type="InterPro" id="IPR002182">
    <property type="entry name" value="NB-ARC"/>
</dbReference>
<evidence type="ECO:0000256" key="1">
    <source>
        <dbReference type="PROSITE-ProRule" id="PRU00339"/>
    </source>
</evidence>
<dbReference type="PRINTS" id="PR00364">
    <property type="entry name" value="DISEASERSIST"/>
</dbReference>
<dbReference type="PANTHER" id="PTHR47691:SF3">
    <property type="entry name" value="HTH-TYPE TRANSCRIPTIONAL REGULATOR RV0890C-RELATED"/>
    <property type="match status" value="1"/>
</dbReference>
<evidence type="ECO:0000313" key="4">
    <source>
        <dbReference type="Proteomes" id="UP001153328"/>
    </source>
</evidence>
<dbReference type="Proteomes" id="UP001153328">
    <property type="component" value="Unassembled WGS sequence"/>
</dbReference>
<comment type="caution">
    <text evidence="3">The sequence shown here is derived from an EMBL/GenBank/DDBJ whole genome shotgun (WGS) entry which is preliminary data.</text>
</comment>
<keyword evidence="4" id="KW-1185">Reference proteome</keyword>
<dbReference type="InterPro" id="IPR019734">
    <property type="entry name" value="TPR_rpt"/>
</dbReference>
<evidence type="ECO:0000313" key="3">
    <source>
        <dbReference type="EMBL" id="CAG7645091.1"/>
    </source>
</evidence>
<keyword evidence="1" id="KW-0802">TPR repeat</keyword>
<gene>
    <name evidence="3" type="ORF">SBRY_40068</name>
</gene>
<dbReference type="EMBL" id="CAJVAX010000018">
    <property type="protein sequence ID" value="CAG7645091.1"/>
    <property type="molecule type" value="Genomic_DNA"/>
</dbReference>
<feature type="domain" description="NB-ARC" evidence="2">
    <location>
        <begin position="133"/>
        <end position="306"/>
    </location>
</feature>
<protein>
    <submittedName>
        <fullName evidence="3">Predicted ATPase</fullName>
    </submittedName>
</protein>
<dbReference type="Pfam" id="PF00931">
    <property type="entry name" value="NB-ARC"/>
    <property type="match status" value="1"/>
</dbReference>
<name>A0A9W4MCF0_9ACTN</name>
<dbReference type="SUPFAM" id="SSF52540">
    <property type="entry name" value="P-loop containing nucleoside triphosphate hydrolases"/>
    <property type="match status" value="1"/>
</dbReference>
<evidence type="ECO:0000259" key="2">
    <source>
        <dbReference type="Pfam" id="PF00931"/>
    </source>
</evidence>
<proteinExistence type="predicted"/>
<dbReference type="SMART" id="SM00028">
    <property type="entry name" value="TPR"/>
    <property type="match status" value="5"/>
</dbReference>
<reference evidence="3" key="1">
    <citation type="submission" date="2021-06" db="EMBL/GenBank/DDBJ databases">
        <authorList>
            <person name="Arsene-Ploetze F."/>
        </authorList>
    </citation>
    <scope>NUCLEOTIDE SEQUENCE</scope>
    <source>
        <strain evidence="3">SBRY1</strain>
    </source>
</reference>
<sequence length="791" mass="85455">MGDGLEWMVEAAEGAAPDPSEALDLGDFIEALGRLRLWAGAPSYRALAKAVGPALKPPQVVAHTTIGDLFQARRRRLDIDLVTATVRALGLGEQAVARWRAACVRVQAQARGGEVADAARQLPADLATFTGREEQLRALADALDAAPHQGRTVVISAIEGMGGVGKTALAVHLAHRLVAAGRFAETQLYVNLRGFDPEREPADPVEVLGTFLRQLGVPAKQVPHGVDERAAMFRNRMSGRQALVLLDDAADEKQVRDLIPAGPSCLVLITSRRSLAAVDGATLFPLEVFSRAEATALLQRIVGAERVAAEAAAAARIVELCGCLPLAVALAAGRLRSRPAWTLAYMADRLRGDVADATALGSRTLRDVFDLSYRGLPPQAQRVFRLLGRHPGVDYTVPAVAAMADITAHEADTLLELLQDEYLLQQKTPGRYELHDLLRGFAAQAAAAEHTDEGDAAVGRLCWWFLHSAYNAAKAVDTPDLPAPDRPCEHPPMTFASYDEALGWFGHEWHNLIAVQHAARDLGLHEAVWRLAVAQKFAAALHYRFADSVAAHEYAVDAARALGDRAVEARVTGGLGLALRFLGRLDEAERRYREAHAILSELGDWVRMGPVLLNLGEVSCDRKDYEQAIAAYTQALEVFERSGAIGGRGTAYRLLGCIHQETGDLDQAEHYFMLSMQDNQTVTEAARADGTKVGDRRGRVSLLSHLAAVYLARGEVERAVRGYGDTVDLARSVGDKYLLADASDGWGQALLAAGRHPQAQAAWTEALTLFTDIGHDRAAAVRRRLHDVQGA</sequence>
<dbReference type="PROSITE" id="PS50005">
    <property type="entry name" value="TPR"/>
    <property type="match status" value="1"/>
</dbReference>
<dbReference type="Pfam" id="PF13424">
    <property type="entry name" value="TPR_12"/>
    <property type="match status" value="1"/>
</dbReference>
<dbReference type="Gene3D" id="1.25.40.10">
    <property type="entry name" value="Tetratricopeptide repeat domain"/>
    <property type="match status" value="2"/>
</dbReference>
<dbReference type="InterPro" id="IPR027417">
    <property type="entry name" value="P-loop_NTPase"/>
</dbReference>
<dbReference type="InterPro" id="IPR011990">
    <property type="entry name" value="TPR-like_helical_dom_sf"/>
</dbReference>